<dbReference type="EMBL" id="BAABJR010000005">
    <property type="protein sequence ID" value="GAA5207223.1"/>
    <property type="molecule type" value="Genomic_DNA"/>
</dbReference>
<accession>A0ABP9T2M0</accession>
<protein>
    <submittedName>
        <fullName evidence="2">Uncharacterized protein</fullName>
    </submittedName>
</protein>
<dbReference type="SUPFAM" id="SSF160904">
    <property type="entry name" value="Jann2411-like"/>
    <property type="match status" value="1"/>
</dbReference>
<reference evidence="3" key="1">
    <citation type="journal article" date="2019" name="Int. J. Syst. Evol. Microbiol.">
        <title>The Global Catalogue of Microorganisms (GCM) 10K type strain sequencing project: providing services to taxonomists for standard genome sequencing and annotation.</title>
        <authorList>
            <consortium name="The Broad Institute Genomics Platform"/>
            <consortium name="The Broad Institute Genome Sequencing Center for Infectious Disease"/>
            <person name="Wu L."/>
            <person name="Ma J."/>
        </authorList>
    </citation>
    <scope>NUCLEOTIDE SEQUENCE [LARGE SCALE GENOMIC DNA]</scope>
    <source>
        <strain evidence="3">JCM 18306</strain>
    </source>
</reference>
<keyword evidence="3" id="KW-1185">Reference proteome</keyword>
<dbReference type="InterPro" id="IPR023286">
    <property type="entry name" value="ABATE_dom_sf"/>
</dbReference>
<sequence length="99" mass="10883">MGRRLEVPVQHMGDAARLRAWCRGVGARLEGGYEPQDILDSLHALRAAAHDIASAVHDAHRPQQESVDLVNLLAAAEPPARPHWSRRLTAGGRRREAGR</sequence>
<name>A0ABP9T2M0_9ACTN</name>
<dbReference type="InterPro" id="IPR010852">
    <property type="entry name" value="ABATE"/>
</dbReference>
<dbReference type="Proteomes" id="UP001499878">
    <property type="component" value="Unassembled WGS sequence"/>
</dbReference>
<gene>
    <name evidence="2" type="ORF">GCM10023323_21870</name>
</gene>
<dbReference type="Pfam" id="PF07336">
    <property type="entry name" value="ABATE"/>
    <property type="match status" value="1"/>
</dbReference>
<comment type="caution">
    <text evidence="2">The sequence shown here is derived from an EMBL/GenBank/DDBJ whole genome shotgun (WGS) entry which is preliminary data.</text>
</comment>
<organism evidence="2 3">
    <name type="scientific">Streptomyces thinghirensis</name>
    <dbReference type="NCBI Taxonomy" id="551547"/>
    <lineage>
        <taxon>Bacteria</taxon>
        <taxon>Bacillati</taxon>
        <taxon>Actinomycetota</taxon>
        <taxon>Actinomycetes</taxon>
        <taxon>Kitasatosporales</taxon>
        <taxon>Streptomycetaceae</taxon>
        <taxon>Streptomyces</taxon>
    </lineage>
</organism>
<proteinExistence type="predicted"/>
<dbReference type="RefSeq" id="WP_345629067.1">
    <property type="nucleotide sequence ID" value="NZ_BAABJR010000005.1"/>
</dbReference>
<evidence type="ECO:0000256" key="1">
    <source>
        <dbReference type="SAM" id="MobiDB-lite"/>
    </source>
</evidence>
<evidence type="ECO:0000313" key="2">
    <source>
        <dbReference type="EMBL" id="GAA5207223.1"/>
    </source>
</evidence>
<feature type="region of interest" description="Disordered" evidence="1">
    <location>
        <begin position="80"/>
        <end position="99"/>
    </location>
</feature>
<evidence type="ECO:0000313" key="3">
    <source>
        <dbReference type="Proteomes" id="UP001499878"/>
    </source>
</evidence>